<evidence type="ECO:0000313" key="2">
    <source>
        <dbReference type="EMBL" id="EJI86715.1"/>
    </source>
</evidence>
<dbReference type="InterPro" id="IPR029058">
    <property type="entry name" value="AB_hydrolase_fold"/>
</dbReference>
<evidence type="ECO:0000256" key="1">
    <source>
        <dbReference type="SAM" id="SignalP"/>
    </source>
</evidence>
<dbReference type="EMBL" id="ALAB01000002">
    <property type="protein sequence ID" value="EJI86715.1"/>
    <property type="molecule type" value="Genomic_DNA"/>
</dbReference>
<dbReference type="PANTHER" id="PTHR48098">
    <property type="entry name" value="ENTEROCHELIN ESTERASE-RELATED"/>
    <property type="match status" value="1"/>
</dbReference>
<dbReference type="InterPro" id="IPR000801">
    <property type="entry name" value="Esterase-like"/>
</dbReference>
<sequence>MTALRKYWRRGWLSGLFCGLMLSSTVLAADDNTATLPGVTVGQLVRLPQIASVYVHSRPIDVWLPEGYSSSQRYAVLYMHDGQMLFDARTTWNGQSWQVAETAQQLQQQGQVRPFIVVGIHNIGAARHSEYFPQQPFLSLPEAVQQQLYQLERAPGVPLFAGAVYSDNYLRFLVTELKPYIDQHFATDPAREATFIMGSSMGGLISWYAQSRYPQVFGGAAALSTHWPGTFSVENNPIPQAFLSYLEQQLPAAGQHKWYFDYGDQTLDALYPPLQQEVDRLFRRKGFSAPLWHSELFAGTDHSEQAWAARLATPLRFLLAKPTQEQN</sequence>
<dbReference type="PATRIC" id="fig|1197174.4.peg.257"/>
<dbReference type="PANTHER" id="PTHR48098:SF6">
    <property type="entry name" value="FERRI-BACILLIBACTIN ESTERASE BESA"/>
    <property type="match status" value="1"/>
</dbReference>
<accession>J1YFH6</accession>
<feature type="signal peptide" evidence="1">
    <location>
        <begin position="1"/>
        <end position="28"/>
    </location>
</feature>
<evidence type="ECO:0000313" key="3">
    <source>
        <dbReference type="Proteomes" id="UP000012043"/>
    </source>
</evidence>
<evidence type="ECO:0008006" key="4">
    <source>
        <dbReference type="Google" id="ProtNLM"/>
    </source>
</evidence>
<reference evidence="2 3" key="1">
    <citation type="journal article" date="2012" name="J. Bacteriol.">
        <title>Genome Sequence of Pectin-Degrading Alishewanella aestuarii Strain B11T, Isolated from Tidal Flat Sediment.</title>
        <authorList>
            <person name="Jung J."/>
            <person name="Choi S."/>
            <person name="Chun J."/>
            <person name="Park W."/>
        </authorList>
    </citation>
    <scope>NUCLEOTIDE SEQUENCE [LARGE SCALE GENOMIC DNA]</scope>
    <source>
        <strain evidence="2 3">B11</strain>
    </source>
</reference>
<dbReference type="Pfam" id="PF00756">
    <property type="entry name" value="Esterase"/>
    <property type="match status" value="1"/>
</dbReference>
<protein>
    <recommendedName>
        <fullName evidence="4">Esterase</fullName>
    </recommendedName>
</protein>
<dbReference type="AlphaFoldDB" id="J1YFH6"/>
<gene>
    <name evidence="2" type="ORF">AEST_02610</name>
</gene>
<dbReference type="InterPro" id="IPR050583">
    <property type="entry name" value="Mycobacterial_A85_antigen"/>
</dbReference>
<dbReference type="RefSeq" id="WP_008606475.1">
    <property type="nucleotide sequence ID" value="NZ_ALAB01000002.1"/>
</dbReference>
<name>J1YFH6_9ALTE</name>
<dbReference type="Proteomes" id="UP000012043">
    <property type="component" value="Unassembled WGS sequence"/>
</dbReference>
<keyword evidence="1" id="KW-0732">Signal</keyword>
<dbReference type="SUPFAM" id="SSF53474">
    <property type="entry name" value="alpha/beta-Hydrolases"/>
    <property type="match status" value="1"/>
</dbReference>
<organism evidence="2 3">
    <name type="scientific">Alishewanella aestuarii B11</name>
    <dbReference type="NCBI Taxonomy" id="1197174"/>
    <lineage>
        <taxon>Bacteria</taxon>
        <taxon>Pseudomonadati</taxon>
        <taxon>Pseudomonadota</taxon>
        <taxon>Gammaproteobacteria</taxon>
        <taxon>Alteromonadales</taxon>
        <taxon>Alteromonadaceae</taxon>
        <taxon>Alishewanella</taxon>
    </lineage>
</organism>
<keyword evidence="3" id="KW-1185">Reference proteome</keyword>
<feature type="chain" id="PRO_5003746170" description="Esterase" evidence="1">
    <location>
        <begin position="29"/>
        <end position="327"/>
    </location>
</feature>
<comment type="caution">
    <text evidence="2">The sequence shown here is derived from an EMBL/GenBank/DDBJ whole genome shotgun (WGS) entry which is preliminary data.</text>
</comment>
<proteinExistence type="predicted"/>
<dbReference type="Gene3D" id="3.40.50.1820">
    <property type="entry name" value="alpha/beta hydrolase"/>
    <property type="match status" value="1"/>
</dbReference>